<dbReference type="PANTHER" id="PTHR23502">
    <property type="entry name" value="MAJOR FACILITATOR SUPERFAMILY"/>
    <property type="match status" value="1"/>
</dbReference>
<organism evidence="6 7">
    <name type="scientific">Talaromyces stipitatus (strain ATCC 10500 / CBS 375.48 / QM 6759 / NRRL 1006)</name>
    <name type="common">Penicillium stipitatum</name>
    <dbReference type="NCBI Taxonomy" id="441959"/>
    <lineage>
        <taxon>Eukaryota</taxon>
        <taxon>Fungi</taxon>
        <taxon>Dikarya</taxon>
        <taxon>Ascomycota</taxon>
        <taxon>Pezizomycotina</taxon>
        <taxon>Eurotiomycetes</taxon>
        <taxon>Eurotiomycetidae</taxon>
        <taxon>Eurotiales</taxon>
        <taxon>Trichocomaceae</taxon>
        <taxon>Talaromyces</taxon>
        <taxon>Talaromyces sect. Talaromyces</taxon>
    </lineage>
</organism>
<dbReference type="SUPFAM" id="SSF51735">
    <property type="entry name" value="NAD(P)-binding Rossmann-fold domains"/>
    <property type="match status" value="1"/>
</dbReference>
<reference evidence="7" key="1">
    <citation type="journal article" date="2015" name="Genome Announc.">
        <title>Genome sequence of the AIDS-associated pathogen Penicillium marneffei (ATCC18224) and its near taxonomic relative Talaromyces stipitatus (ATCC10500).</title>
        <authorList>
            <person name="Nierman W.C."/>
            <person name="Fedorova-Abrams N.D."/>
            <person name="Andrianopoulos A."/>
        </authorList>
    </citation>
    <scope>NUCLEOTIDE SEQUENCE [LARGE SCALE GENOMIC DNA]</scope>
    <source>
        <strain evidence="7">ATCC 10500 / CBS 375.48 / QM 6759 / NRRL 1006</strain>
    </source>
</reference>
<dbReference type="RefSeq" id="XP_002485819.1">
    <property type="nucleotide sequence ID" value="XM_002485774.1"/>
</dbReference>
<dbReference type="HOGENOM" id="CLU_1176084_0_0_1"/>
<dbReference type="EMBL" id="EQ962658">
    <property type="protein sequence ID" value="EED13581.1"/>
    <property type="molecule type" value="Genomic_DNA"/>
</dbReference>
<evidence type="ECO:0000256" key="2">
    <source>
        <dbReference type="ARBA" id="ARBA00022692"/>
    </source>
</evidence>
<gene>
    <name evidence="6" type="ORF">TSTA_098380</name>
</gene>
<dbReference type="PhylomeDB" id="B8MM69"/>
<sequence length="236" mass="26473">MNEGSKKLSHSMLCQQLGYTTKDLVYMAHLLVPFGGLRDIKLEPGETVVICPATGGFSGAGVQIAAAMGCKVIAMGRDEKELARLKEFEENRLPSAAVEAVKITHDEKKDTAHCCRYIAERAGWRWPYWVSLYAAGVVTVGNILLNTETNSIILMRRKAVRLRKELNRPELQFVFNSKDEIDMSMTTVLSRGIVRPVRMLFGTPILLLLATYMSFVFGLLYLLFTTLTSLYISTYH</sequence>
<evidence type="ECO:0000256" key="4">
    <source>
        <dbReference type="ARBA" id="ARBA00023136"/>
    </source>
</evidence>
<keyword evidence="4 5" id="KW-0472">Membrane</keyword>
<accession>B8MM69</accession>
<feature type="transmembrane region" description="Helical" evidence="5">
    <location>
        <begin position="126"/>
        <end position="145"/>
    </location>
</feature>
<keyword evidence="3 5" id="KW-1133">Transmembrane helix</keyword>
<dbReference type="GO" id="GO:0022857">
    <property type="term" value="F:transmembrane transporter activity"/>
    <property type="evidence" value="ECO:0007669"/>
    <property type="project" value="TreeGrafter"/>
</dbReference>
<proteinExistence type="predicted"/>
<keyword evidence="7" id="KW-1185">Reference proteome</keyword>
<comment type="subcellular location">
    <subcellularLocation>
        <location evidence="1">Membrane</location>
        <topology evidence="1">Multi-pass membrane protein</topology>
    </subcellularLocation>
</comment>
<name>B8MM69_TALSN</name>
<dbReference type="STRING" id="441959.B8MM69"/>
<evidence type="ECO:0000256" key="3">
    <source>
        <dbReference type="ARBA" id="ARBA00022989"/>
    </source>
</evidence>
<dbReference type="GO" id="GO:0016020">
    <property type="term" value="C:membrane"/>
    <property type="evidence" value="ECO:0007669"/>
    <property type="project" value="UniProtKB-SubCell"/>
</dbReference>
<evidence type="ECO:0008006" key="8">
    <source>
        <dbReference type="Google" id="ProtNLM"/>
    </source>
</evidence>
<evidence type="ECO:0000256" key="1">
    <source>
        <dbReference type="ARBA" id="ARBA00004141"/>
    </source>
</evidence>
<feature type="transmembrane region" description="Helical" evidence="5">
    <location>
        <begin position="205"/>
        <end position="232"/>
    </location>
</feature>
<dbReference type="InterPro" id="IPR036259">
    <property type="entry name" value="MFS_trans_sf"/>
</dbReference>
<evidence type="ECO:0000313" key="6">
    <source>
        <dbReference type="EMBL" id="EED13581.1"/>
    </source>
</evidence>
<evidence type="ECO:0000256" key="5">
    <source>
        <dbReference type="SAM" id="Phobius"/>
    </source>
</evidence>
<dbReference type="SUPFAM" id="SSF103473">
    <property type="entry name" value="MFS general substrate transporter"/>
    <property type="match status" value="1"/>
</dbReference>
<dbReference type="Gene3D" id="1.20.1250.20">
    <property type="entry name" value="MFS general substrate transporter like domains"/>
    <property type="match status" value="1"/>
</dbReference>
<dbReference type="VEuPathDB" id="FungiDB:TSTA_098380"/>
<dbReference type="OrthoDB" id="5407715at2759"/>
<dbReference type="PANTHER" id="PTHR23502:SF33">
    <property type="entry name" value="MAJOR FACILITATOR SUPERFAMILY (MFS) PROFILE DOMAIN-CONTAINING PROTEIN-RELATED"/>
    <property type="match status" value="1"/>
</dbReference>
<dbReference type="Proteomes" id="UP000001745">
    <property type="component" value="Unassembled WGS sequence"/>
</dbReference>
<evidence type="ECO:0000313" key="7">
    <source>
        <dbReference type="Proteomes" id="UP000001745"/>
    </source>
</evidence>
<dbReference type="eggNOG" id="KOG0255">
    <property type="taxonomic scope" value="Eukaryota"/>
</dbReference>
<dbReference type="InterPro" id="IPR036291">
    <property type="entry name" value="NAD(P)-bd_dom_sf"/>
</dbReference>
<protein>
    <recommendedName>
        <fullName evidence="8">Alcohol dehydrogenase-like C-terminal domain-containing protein</fullName>
    </recommendedName>
</protein>
<dbReference type="InParanoid" id="B8MM69"/>
<keyword evidence="2 5" id="KW-0812">Transmembrane</keyword>
<dbReference type="Gene3D" id="3.40.50.720">
    <property type="entry name" value="NAD(P)-binding Rossmann-like Domain"/>
    <property type="match status" value="1"/>
</dbReference>
<dbReference type="AlphaFoldDB" id="B8MM69"/>
<dbReference type="GeneID" id="8099666"/>